<evidence type="ECO:0000313" key="2">
    <source>
        <dbReference type="Proteomes" id="UP001158048"/>
    </source>
</evidence>
<comment type="caution">
    <text evidence="1">The sequence shown here is derived from an EMBL/GenBank/DDBJ whole genome shotgun (WGS) entry which is preliminary data.</text>
</comment>
<dbReference type="EMBL" id="FXUY01000001">
    <property type="protein sequence ID" value="SMQ24084.1"/>
    <property type="molecule type" value="Genomic_DNA"/>
</dbReference>
<name>A0ACD2U2F6_9PSED</name>
<proteinExistence type="predicted"/>
<keyword evidence="2" id="KW-1185">Reference proteome</keyword>
<organism evidence="1 2">
    <name type="scientific">Pseudomonas helmanticensis</name>
    <dbReference type="NCBI Taxonomy" id="1471381"/>
    <lineage>
        <taxon>Bacteria</taxon>
        <taxon>Pseudomonadati</taxon>
        <taxon>Pseudomonadota</taxon>
        <taxon>Gammaproteobacteria</taxon>
        <taxon>Pseudomonadales</taxon>
        <taxon>Pseudomonadaceae</taxon>
        <taxon>Pseudomonas</taxon>
    </lineage>
</organism>
<sequence>MKLYFAPMTCSLSPHIVLRELGLPFELIRVNNQTKRTADGRDFLEINPKGYVAALVLDNAEVLTEGPAILQYLVDLVPGHRLAPAPATWARTRLQEQLNFISTEIHGGSAPLFSADIPESVKNIFKKKLCKRLDYLNQTIANQDWLIGDNFSVADAYLFTVLRWLPTFNIDIADWPALGAYMRRIGARPCVLAAIAAEAATQPV</sequence>
<reference evidence="1" key="1">
    <citation type="submission" date="2017-05" db="EMBL/GenBank/DDBJ databases">
        <authorList>
            <person name="Varghese N."/>
            <person name="Submissions S."/>
        </authorList>
    </citation>
    <scope>NUCLEOTIDE SEQUENCE</scope>
    <source>
        <strain evidence="1">LMG 28168</strain>
    </source>
</reference>
<dbReference type="Proteomes" id="UP001158048">
    <property type="component" value="Unassembled WGS sequence"/>
</dbReference>
<evidence type="ECO:0000313" key="1">
    <source>
        <dbReference type="EMBL" id="SMQ24084.1"/>
    </source>
</evidence>
<accession>A0ACD2U2F6</accession>
<gene>
    <name evidence="1" type="ORF">SAMN04488483_1400</name>
</gene>
<protein>
    <submittedName>
        <fullName evidence="1">Glutathione S-transferase</fullName>
    </submittedName>
</protein>